<evidence type="ECO:0000313" key="3">
    <source>
        <dbReference type="Proteomes" id="UP000011761"/>
    </source>
</evidence>
<gene>
    <name evidence="2" type="ORF">BAUCODRAFT_26061</name>
</gene>
<dbReference type="OrthoDB" id="3901046at2759"/>
<protein>
    <submittedName>
        <fullName evidence="2">Uncharacterized protein</fullName>
    </submittedName>
</protein>
<feature type="compositionally biased region" description="Acidic residues" evidence="1">
    <location>
        <begin position="50"/>
        <end position="59"/>
    </location>
</feature>
<dbReference type="eggNOG" id="ENOG502RKK6">
    <property type="taxonomic scope" value="Eukaryota"/>
</dbReference>
<feature type="region of interest" description="Disordered" evidence="1">
    <location>
        <begin position="1"/>
        <end position="62"/>
    </location>
</feature>
<organism evidence="2 3">
    <name type="scientific">Baudoinia panamericana (strain UAMH 10762)</name>
    <name type="common">Angels' share fungus</name>
    <name type="synonym">Baudoinia compniacensis (strain UAMH 10762)</name>
    <dbReference type="NCBI Taxonomy" id="717646"/>
    <lineage>
        <taxon>Eukaryota</taxon>
        <taxon>Fungi</taxon>
        <taxon>Dikarya</taxon>
        <taxon>Ascomycota</taxon>
        <taxon>Pezizomycotina</taxon>
        <taxon>Dothideomycetes</taxon>
        <taxon>Dothideomycetidae</taxon>
        <taxon>Mycosphaerellales</taxon>
        <taxon>Teratosphaeriaceae</taxon>
        <taxon>Baudoinia</taxon>
    </lineage>
</organism>
<dbReference type="GeneID" id="19110372"/>
<evidence type="ECO:0000256" key="1">
    <source>
        <dbReference type="SAM" id="MobiDB-lite"/>
    </source>
</evidence>
<reference evidence="2 3" key="1">
    <citation type="journal article" date="2012" name="PLoS Pathog.">
        <title>Diverse lifestyles and strategies of plant pathogenesis encoded in the genomes of eighteen Dothideomycetes fungi.</title>
        <authorList>
            <person name="Ohm R.A."/>
            <person name="Feau N."/>
            <person name="Henrissat B."/>
            <person name="Schoch C.L."/>
            <person name="Horwitz B.A."/>
            <person name="Barry K.W."/>
            <person name="Condon B.J."/>
            <person name="Copeland A.C."/>
            <person name="Dhillon B."/>
            <person name="Glaser F."/>
            <person name="Hesse C.N."/>
            <person name="Kosti I."/>
            <person name="LaButti K."/>
            <person name="Lindquist E.A."/>
            <person name="Lucas S."/>
            <person name="Salamov A.A."/>
            <person name="Bradshaw R.E."/>
            <person name="Ciuffetti L."/>
            <person name="Hamelin R.C."/>
            <person name="Kema G.H.J."/>
            <person name="Lawrence C."/>
            <person name="Scott J.A."/>
            <person name="Spatafora J.W."/>
            <person name="Turgeon B.G."/>
            <person name="de Wit P.J.G.M."/>
            <person name="Zhong S."/>
            <person name="Goodwin S.B."/>
            <person name="Grigoriev I.V."/>
        </authorList>
    </citation>
    <scope>NUCLEOTIDE SEQUENCE [LARGE SCALE GENOMIC DNA]</scope>
    <source>
        <strain evidence="2 3">UAMH 10762</strain>
    </source>
</reference>
<feature type="compositionally biased region" description="Basic and acidic residues" evidence="1">
    <location>
        <begin position="244"/>
        <end position="261"/>
    </location>
</feature>
<dbReference type="HOGENOM" id="CLU_061620_0_0_1"/>
<feature type="region of interest" description="Disordered" evidence="1">
    <location>
        <begin position="228"/>
        <end position="272"/>
    </location>
</feature>
<proteinExistence type="predicted"/>
<dbReference type="OMA" id="QAMPDRW"/>
<dbReference type="EMBL" id="KB445559">
    <property type="protein sequence ID" value="EMC93795.1"/>
    <property type="molecule type" value="Genomic_DNA"/>
</dbReference>
<accession>M2N4V8</accession>
<dbReference type="KEGG" id="bcom:BAUCODRAFT_26061"/>
<name>M2N4V8_BAUPA</name>
<feature type="region of interest" description="Disordered" evidence="1">
    <location>
        <begin position="134"/>
        <end position="164"/>
    </location>
</feature>
<sequence>MPTPPRPSLGRTLSWPPTPRLITYGPAVSQVHTSGTQCATPRAQPKNGPEEADGDFDEHPEEHFLSPMYEYEDWASDSDEGGDDDFEWDAGITDFALFHTDRRHAQESNERLDGRWNEFMSRQQSALQRAVERSRCASQIDTTKPPIPVEEVPGLTPDSSPELHDDLEIESYHGQGTPRPTVPGYLTVIVTPQSPEDRTIHSNEDLPCFLELSVQRKHARRKLERPGLRHARTLSGKAHSWRRPSWEIHTLGEEPETERSAEQGAIRRVGSR</sequence>
<keyword evidence="3" id="KW-1185">Reference proteome</keyword>
<dbReference type="AlphaFoldDB" id="M2N4V8"/>
<dbReference type="RefSeq" id="XP_007678550.1">
    <property type="nucleotide sequence ID" value="XM_007680360.1"/>
</dbReference>
<feature type="compositionally biased region" description="Polar residues" evidence="1">
    <location>
        <begin position="30"/>
        <end position="39"/>
    </location>
</feature>
<dbReference type="Proteomes" id="UP000011761">
    <property type="component" value="Unassembled WGS sequence"/>
</dbReference>
<evidence type="ECO:0000313" key="2">
    <source>
        <dbReference type="EMBL" id="EMC93795.1"/>
    </source>
</evidence>